<evidence type="ECO:0000256" key="7">
    <source>
        <dbReference type="ARBA" id="ARBA00022989"/>
    </source>
</evidence>
<dbReference type="PANTHER" id="PTHR27004">
    <property type="entry name" value="RECEPTOR-LIKE PROTEIN 12 ISOFORM X1"/>
    <property type="match status" value="1"/>
</dbReference>
<dbReference type="Gene3D" id="3.80.10.10">
    <property type="entry name" value="Ribonuclease Inhibitor"/>
    <property type="match status" value="1"/>
</dbReference>
<keyword evidence="9" id="KW-0675">Receptor</keyword>
<evidence type="ECO:0000256" key="5">
    <source>
        <dbReference type="ARBA" id="ARBA00022692"/>
    </source>
</evidence>
<keyword evidence="12" id="KW-1185">Reference proteome</keyword>
<dbReference type="EMBL" id="JAUHHV010000003">
    <property type="protein sequence ID" value="KAK1429053.1"/>
    <property type="molecule type" value="Genomic_DNA"/>
</dbReference>
<organism evidence="11 12">
    <name type="scientific">Tagetes erecta</name>
    <name type="common">African marigold</name>
    <dbReference type="NCBI Taxonomy" id="13708"/>
    <lineage>
        <taxon>Eukaryota</taxon>
        <taxon>Viridiplantae</taxon>
        <taxon>Streptophyta</taxon>
        <taxon>Embryophyta</taxon>
        <taxon>Tracheophyta</taxon>
        <taxon>Spermatophyta</taxon>
        <taxon>Magnoliopsida</taxon>
        <taxon>eudicotyledons</taxon>
        <taxon>Gunneridae</taxon>
        <taxon>Pentapetalae</taxon>
        <taxon>asterids</taxon>
        <taxon>campanulids</taxon>
        <taxon>Asterales</taxon>
        <taxon>Asteraceae</taxon>
        <taxon>Asteroideae</taxon>
        <taxon>Heliantheae alliance</taxon>
        <taxon>Tageteae</taxon>
        <taxon>Tagetes</taxon>
    </lineage>
</organism>
<comment type="similarity">
    <text evidence="2">Belongs to the RLP family.</text>
</comment>
<evidence type="ECO:0000313" key="12">
    <source>
        <dbReference type="Proteomes" id="UP001229421"/>
    </source>
</evidence>
<keyword evidence="10" id="KW-0325">Glycoprotein</keyword>
<evidence type="ECO:0000256" key="8">
    <source>
        <dbReference type="ARBA" id="ARBA00023136"/>
    </source>
</evidence>
<evidence type="ECO:0000256" key="4">
    <source>
        <dbReference type="ARBA" id="ARBA00022614"/>
    </source>
</evidence>
<evidence type="ECO:0000256" key="3">
    <source>
        <dbReference type="ARBA" id="ARBA00022475"/>
    </source>
</evidence>
<dbReference type="SUPFAM" id="SSF52058">
    <property type="entry name" value="L domain-like"/>
    <property type="match status" value="1"/>
</dbReference>
<keyword evidence="6" id="KW-0677">Repeat</keyword>
<evidence type="ECO:0000256" key="6">
    <source>
        <dbReference type="ARBA" id="ARBA00022737"/>
    </source>
</evidence>
<proteinExistence type="inferred from homology"/>
<name>A0AAD8KWY8_TARER</name>
<dbReference type="Proteomes" id="UP001229421">
    <property type="component" value="Unassembled WGS sequence"/>
</dbReference>
<reference evidence="11" key="1">
    <citation type="journal article" date="2023" name="bioRxiv">
        <title>Improved chromosome-level genome assembly for marigold (Tagetes erecta).</title>
        <authorList>
            <person name="Jiang F."/>
            <person name="Yuan L."/>
            <person name="Wang S."/>
            <person name="Wang H."/>
            <person name="Xu D."/>
            <person name="Wang A."/>
            <person name="Fan W."/>
        </authorList>
    </citation>
    <scope>NUCLEOTIDE SEQUENCE</scope>
    <source>
        <strain evidence="11">WSJ</strain>
        <tissue evidence="11">Leaf</tissue>
    </source>
</reference>
<keyword evidence="7" id="KW-1133">Transmembrane helix</keyword>
<dbReference type="AlphaFoldDB" id="A0AAD8KWY8"/>
<dbReference type="PANTHER" id="PTHR27004:SF203">
    <property type="entry name" value="LEUCINE-RICH REPEAT-CONTAINING N-TERMINAL PLANT-TYPE DOMAIN-CONTAINING PROTEIN"/>
    <property type="match status" value="1"/>
</dbReference>
<evidence type="ECO:0000256" key="9">
    <source>
        <dbReference type="ARBA" id="ARBA00023170"/>
    </source>
</evidence>
<protein>
    <submittedName>
        <fullName evidence="11">Uncharacterized protein</fullName>
    </submittedName>
</protein>
<comment type="subcellular location">
    <subcellularLocation>
        <location evidence="1">Cell membrane</location>
        <topology evidence="1">Single-pass type I membrane protein</topology>
    </subcellularLocation>
</comment>
<comment type="caution">
    <text evidence="11">The sequence shown here is derived from an EMBL/GenBank/DDBJ whole genome shotgun (WGS) entry which is preliminary data.</text>
</comment>
<accession>A0AAD8KWY8</accession>
<gene>
    <name evidence="11" type="ORF">QVD17_11252</name>
</gene>
<evidence type="ECO:0000256" key="10">
    <source>
        <dbReference type="ARBA" id="ARBA00023180"/>
    </source>
</evidence>
<sequence>MQIPTIIGTLPSHTTIVLSQNQFTRPIPSSMRNLSKLELLRHDDNMLRGEIPAWFFSITTPEILHIGNNRLFWNNEAKIVPRYVASKHRQSQKANVSTFIPMSLDCLEDMSSLKGIDNEEDGEESWFLWEGTWRSTGKTNGVFPGKSHRQGDEEVELQNSGSFKMLRPSYMKKKNGTIGDGGGDGVNLSFPVFVTETSPETVFDKCSFGCADVLTKWLDYDNG</sequence>
<evidence type="ECO:0000256" key="2">
    <source>
        <dbReference type="ARBA" id="ARBA00009592"/>
    </source>
</evidence>
<dbReference type="GO" id="GO:0005886">
    <property type="term" value="C:plasma membrane"/>
    <property type="evidence" value="ECO:0007669"/>
    <property type="project" value="UniProtKB-SubCell"/>
</dbReference>
<evidence type="ECO:0000313" key="11">
    <source>
        <dbReference type="EMBL" id="KAK1429053.1"/>
    </source>
</evidence>
<evidence type="ECO:0000256" key="1">
    <source>
        <dbReference type="ARBA" id="ARBA00004251"/>
    </source>
</evidence>
<dbReference type="InterPro" id="IPR032675">
    <property type="entry name" value="LRR_dom_sf"/>
</dbReference>
<keyword evidence="4" id="KW-0433">Leucine-rich repeat</keyword>
<keyword evidence="3" id="KW-1003">Cell membrane</keyword>
<keyword evidence="5" id="KW-0812">Transmembrane</keyword>
<keyword evidence="8" id="KW-0472">Membrane</keyword>